<protein>
    <submittedName>
        <fullName evidence="1">Uncharacterized protein</fullName>
    </submittedName>
</protein>
<sequence length="303" mass="34327">MRALINYAYKEGLYGDDFMNDPFSALKDALQSVFHLEAMRSGKYIYPEIQQLKLSLDNFQPNNKRSFIELLKGIRATLPRIEKYIEKGHINFNAIKTSIDSLAKTLNLPLTNWDNYLSHSNLSPKFQFNDTRKELGLLPWLVAKAGKTSTRHNANTQISLLLEYRDHFGFSQKLSAHLKKDPEFLFRLIMESDNNFAHIAHTRLVLYLTDQQLAEAIIKHIPHFVQNNANPTAQAAKLVDKLNEILSNGRSVSTLLRNAEAKFILDSSELLQIYQNGEAEQGHVLAAATPPSSHEDGGLKPTL</sequence>
<dbReference type="InParanoid" id="G9EMZ9"/>
<keyword evidence="2" id="KW-1185">Reference proteome</keyword>
<proteinExistence type="predicted"/>
<dbReference type="STRING" id="658187.LDG_6619"/>
<name>G9EMZ9_9GAMM</name>
<evidence type="ECO:0000313" key="2">
    <source>
        <dbReference type="Proteomes" id="UP000002770"/>
    </source>
</evidence>
<reference evidence="1 2" key="1">
    <citation type="journal article" date="2011" name="BMC Genomics">
        <title>Insight into cross-talk between intra-amoebal pathogens.</title>
        <authorList>
            <person name="Gimenez G."/>
            <person name="Bertelli C."/>
            <person name="Moliner C."/>
            <person name="Robert C."/>
            <person name="Raoult D."/>
            <person name="Fournier P.E."/>
            <person name="Greub G."/>
        </authorList>
    </citation>
    <scope>NUCLEOTIDE SEQUENCE [LARGE SCALE GENOMIC DNA]</scope>
    <source>
        <strain evidence="1 2">LLAP12</strain>
    </source>
</reference>
<evidence type="ECO:0000313" key="1">
    <source>
        <dbReference type="EMBL" id="EHL31160.1"/>
    </source>
</evidence>
<dbReference type="EMBL" id="JH413817">
    <property type="protein sequence ID" value="EHL31160.1"/>
    <property type="molecule type" value="Genomic_DNA"/>
</dbReference>
<dbReference type="eggNOG" id="ENOG5032B1W">
    <property type="taxonomic scope" value="Bacteria"/>
</dbReference>
<accession>G9EMZ9</accession>
<dbReference type="AlphaFoldDB" id="G9EMZ9"/>
<gene>
    <name evidence="1" type="ORF">LDG_6619</name>
</gene>
<dbReference type="HOGENOM" id="CLU_989693_0_0_6"/>
<organism evidence="1 2">
    <name type="scientific">Legionella drancourtii LLAP12</name>
    <dbReference type="NCBI Taxonomy" id="658187"/>
    <lineage>
        <taxon>Bacteria</taxon>
        <taxon>Pseudomonadati</taxon>
        <taxon>Pseudomonadota</taxon>
        <taxon>Gammaproteobacteria</taxon>
        <taxon>Legionellales</taxon>
        <taxon>Legionellaceae</taxon>
        <taxon>Legionella</taxon>
    </lineage>
</organism>
<dbReference type="Proteomes" id="UP000002770">
    <property type="component" value="Unassembled WGS sequence"/>
</dbReference>